<dbReference type="RefSeq" id="WP_026610393.1">
    <property type="nucleotide sequence ID" value="NZ_OX458333.1"/>
</dbReference>
<gene>
    <name evidence="7" type="ORF">MSZNOR_0155</name>
</gene>
<dbReference type="PANTHER" id="PTHR39210">
    <property type="entry name" value="HEPARIN-SULFATE LYASE"/>
    <property type="match status" value="1"/>
</dbReference>
<evidence type="ECO:0000256" key="4">
    <source>
        <dbReference type="ARBA" id="ARBA00023239"/>
    </source>
</evidence>
<keyword evidence="8" id="KW-1185">Reference proteome</keyword>
<dbReference type="Gene3D" id="1.50.10.100">
    <property type="entry name" value="Chondroitin AC/alginate lyase"/>
    <property type="match status" value="1"/>
</dbReference>
<feature type="signal peptide" evidence="5">
    <location>
        <begin position="1"/>
        <end position="23"/>
    </location>
</feature>
<sequence length="669" mass="74208">MRTLRSWSWRAFLLTGAFVEAIAAGKTQPASKAPDLPSDDTVKAAFKALKAGDDDYAPARAAREDWDAARRRVARDPRWNAWLKEQTGRIAKWMSTPRDHPEWAAGWLHNYVNTKTGAFLHWTPDQPIPPDEPGSEKLRAAWIAHNRIYNIDRVLDAARLFRLTGDNRYFDWAASQLDFYADAYHGFPLQTWNGRAQLMNQSLDEATRALVLIETVRLLKPHVPAARVNHWRDGLFLPLAANLMASSREVHNIAVWHAAAVTLIGLEFDQTELIAFGKHSPFGLRSLLETGVSPDWFWYEHSLSYQDYVVQAMVELLVGASLRGRLADFARELWITQNLMIAPMTVRFADEDAPTLNDSPPNRKAPNRRLWAASRRVLPTWIGLKEAENQLSWDNLLDPPKAVDSVPPLPEAVSGPVPGLDAVQVVKNGWHALLRYGQKARFHAQQEALTYELQYGDTWILRDAGTVGYGSPLHKDYFSRAPAHNVPLVNGDGQTPWPSEGQLDEIAPDGSSATVSHPSYRPGVTATRRLAVEGGEFIDEVGVTTGSDTPQAIGVVLNTPCAVTADSPSKAEGASLPKATAFRHWKDWTAYVASGTWSSTLDCGGRRFALTVFGAELQRAFVGTVPDSVRPYTRRGIYLEGMATGTKFKLVFHPLGSSQASARKTGRAR</sequence>
<evidence type="ECO:0000259" key="6">
    <source>
        <dbReference type="Pfam" id="PF07940"/>
    </source>
</evidence>
<organism evidence="7 8">
    <name type="scientific">Methylocaldum szegediense</name>
    <dbReference type="NCBI Taxonomy" id="73780"/>
    <lineage>
        <taxon>Bacteria</taxon>
        <taxon>Pseudomonadati</taxon>
        <taxon>Pseudomonadota</taxon>
        <taxon>Gammaproteobacteria</taxon>
        <taxon>Methylococcales</taxon>
        <taxon>Methylococcaceae</taxon>
        <taxon>Methylocaldum</taxon>
    </lineage>
</organism>
<reference evidence="7 8" key="1">
    <citation type="submission" date="2023-03" db="EMBL/GenBank/DDBJ databases">
        <authorList>
            <person name="Pearce D."/>
        </authorList>
    </citation>
    <scope>NUCLEOTIDE SEQUENCE [LARGE SCALE GENOMIC DNA]</scope>
    <source>
        <strain evidence="7">Msz</strain>
    </source>
</reference>
<dbReference type="EC" id="4.2.2.26" evidence="7"/>
<dbReference type="InterPro" id="IPR008929">
    <property type="entry name" value="Chondroitin_lyas"/>
</dbReference>
<dbReference type="GO" id="GO:0052764">
    <property type="term" value="F:exo-oligoalginate lyase activity"/>
    <property type="evidence" value="ECO:0007669"/>
    <property type="project" value="UniProtKB-EC"/>
</dbReference>
<accession>A0ABM9HW13</accession>
<dbReference type="PANTHER" id="PTHR39210:SF1">
    <property type="entry name" value="HEPARIN-SULFATE LYASE"/>
    <property type="match status" value="1"/>
</dbReference>
<evidence type="ECO:0000313" key="8">
    <source>
        <dbReference type="Proteomes" id="UP001162030"/>
    </source>
</evidence>
<dbReference type="Pfam" id="PF07940">
    <property type="entry name" value="Hepar_II_III_C"/>
    <property type="match status" value="1"/>
</dbReference>
<name>A0ABM9HW13_9GAMM</name>
<dbReference type="Gene3D" id="2.70.98.70">
    <property type="match status" value="1"/>
</dbReference>
<keyword evidence="4 7" id="KW-0456">Lyase</keyword>
<feature type="domain" description="Heparinase II/III-like C-terminal" evidence="6">
    <location>
        <begin position="428"/>
        <end position="538"/>
    </location>
</feature>
<evidence type="ECO:0000256" key="2">
    <source>
        <dbReference type="ARBA" id="ARBA00022729"/>
    </source>
</evidence>
<dbReference type="Proteomes" id="UP001162030">
    <property type="component" value="Chromosome"/>
</dbReference>
<protein>
    <submittedName>
        <fullName evidence="7">Oligo-alginate lyase</fullName>
        <ecNumber evidence="7">4.2.2.26</ecNumber>
    </submittedName>
</protein>
<evidence type="ECO:0000313" key="7">
    <source>
        <dbReference type="EMBL" id="CAI8724358.1"/>
    </source>
</evidence>
<comment type="subcellular location">
    <subcellularLocation>
        <location evidence="1">Periplasm</location>
    </subcellularLocation>
</comment>
<evidence type="ECO:0000256" key="1">
    <source>
        <dbReference type="ARBA" id="ARBA00004418"/>
    </source>
</evidence>
<evidence type="ECO:0000256" key="3">
    <source>
        <dbReference type="ARBA" id="ARBA00022764"/>
    </source>
</evidence>
<feature type="chain" id="PRO_5046454777" evidence="5">
    <location>
        <begin position="24"/>
        <end position="669"/>
    </location>
</feature>
<dbReference type="InterPro" id="IPR012480">
    <property type="entry name" value="Hepar_II_III_C"/>
</dbReference>
<keyword evidence="2 5" id="KW-0732">Signal</keyword>
<keyword evidence="3" id="KW-0574">Periplasm</keyword>
<dbReference type="SUPFAM" id="SSF48230">
    <property type="entry name" value="Chondroitin AC/alginate lyase"/>
    <property type="match status" value="1"/>
</dbReference>
<evidence type="ECO:0000256" key="5">
    <source>
        <dbReference type="SAM" id="SignalP"/>
    </source>
</evidence>
<dbReference type="EMBL" id="OX458333">
    <property type="protein sequence ID" value="CAI8724358.1"/>
    <property type="molecule type" value="Genomic_DNA"/>
</dbReference>
<proteinExistence type="predicted"/>